<dbReference type="Proteomes" id="UP000036681">
    <property type="component" value="Unplaced"/>
</dbReference>
<dbReference type="AlphaFoldDB" id="A0A0M3I451"/>
<evidence type="ECO:0000313" key="1">
    <source>
        <dbReference type="Proteomes" id="UP000036681"/>
    </source>
</evidence>
<proteinExistence type="predicted"/>
<keyword evidence="1" id="KW-1185">Reference proteome</keyword>
<reference evidence="2" key="1">
    <citation type="submission" date="2017-02" db="UniProtKB">
        <authorList>
            <consortium name="WormBaseParasite"/>
        </authorList>
    </citation>
    <scope>IDENTIFICATION</scope>
</reference>
<sequence>MNESNEVFQISVKITRVSSVSQHPAVERLKLRIEEDEKMHKFVRSLFKDATFATVGSDASSSFALRIICGSHLVVDNDTLEVQLR</sequence>
<name>A0A0M3I451_ASCLU</name>
<dbReference type="WBParaSite" id="ALUE_0001151101-mRNA-1">
    <property type="protein sequence ID" value="ALUE_0001151101-mRNA-1"/>
    <property type="gene ID" value="ALUE_0001151101"/>
</dbReference>
<protein>
    <submittedName>
        <fullName evidence="2">Ubiquitin-like domain-containing protein</fullName>
    </submittedName>
</protein>
<organism evidence="1 2">
    <name type="scientific">Ascaris lumbricoides</name>
    <name type="common">Giant roundworm</name>
    <dbReference type="NCBI Taxonomy" id="6252"/>
    <lineage>
        <taxon>Eukaryota</taxon>
        <taxon>Metazoa</taxon>
        <taxon>Ecdysozoa</taxon>
        <taxon>Nematoda</taxon>
        <taxon>Chromadorea</taxon>
        <taxon>Rhabditida</taxon>
        <taxon>Spirurina</taxon>
        <taxon>Ascaridomorpha</taxon>
        <taxon>Ascaridoidea</taxon>
        <taxon>Ascarididae</taxon>
        <taxon>Ascaris</taxon>
    </lineage>
</organism>
<accession>A0A0M3I451</accession>
<evidence type="ECO:0000313" key="2">
    <source>
        <dbReference type="WBParaSite" id="ALUE_0001151101-mRNA-1"/>
    </source>
</evidence>